<evidence type="ECO:0000313" key="1">
    <source>
        <dbReference type="EMBL" id="VCX30587.1"/>
    </source>
</evidence>
<evidence type="ECO:0000313" key="2">
    <source>
        <dbReference type="Proteomes" id="UP000269945"/>
    </source>
</evidence>
<feature type="non-terminal residue" evidence="1">
    <location>
        <position position="1"/>
    </location>
</feature>
<sequence length="63" mass="6893">RPWAASFFLAGRAELDSRAGVPGGQAREEALSLAVLCTREKISNRGENAFHRCELCSSERTRG</sequence>
<accession>A0A9X9Q5G8</accession>
<dbReference type="Proteomes" id="UP000269945">
    <property type="component" value="Unassembled WGS sequence"/>
</dbReference>
<reference evidence="1 2" key="1">
    <citation type="submission" date="2018-10" db="EMBL/GenBank/DDBJ databases">
        <authorList>
            <person name="Ekblom R."/>
            <person name="Jareborg N."/>
        </authorList>
    </citation>
    <scope>NUCLEOTIDE SEQUENCE [LARGE SCALE GENOMIC DNA]</scope>
    <source>
        <tissue evidence="1">Muscle</tissue>
    </source>
</reference>
<keyword evidence="2" id="KW-1185">Reference proteome</keyword>
<protein>
    <submittedName>
        <fullName evidence="1">Uncharacterized protein</fullName>
    </submittedName>
</protein>
<dbReference type="AlphaFoldDB" id="A0A9X9Q5G8"/>
<name>A0A9X9Q5G8_GULGU</name>
<proteinExistence type="predicted"/>
<organism evidence="1 2">
    <name type="scientific">Gulo gulo</name>
    <name type="common">Wolverine</name>
    <name type="synonym">Gluton</name>
    <dbReference type="NCBI Taxonomy" id="48420"/>
    <lineage>
        <taxon>Eukaryota</taxon>
        <taxon>Metazoa</taxon>
        <taxon>Chordata</taxon>
        <taxon>Craniata</taxon>
        <taxon>Vertebrata</taxon>
        <taxon>Euteleostomi</taxon>
        <taxon>Mammalia</taxon>
        <taxon>Eutheria</taxon>
        <taxon>Laurasiatheria</taxon>
        <taxon>Carnivora</taxon>
        <taxon>Caniformia</taxon>
        <taxon>Musteloidea</taxon>
        <taxon>Mustelidae</taxon>
        <taxon>Guloninae</taxon>
        <taxon>Gulo</taxon>
    </lineage>
</organism>
<gene>
    <name evidence="1" type="ORF">BN2614_LOCUS10</name>
</gene>
<feature type="non-terminal residue" evidence="1">
    <location>
        <position position="63"/>
    </location>
</feature>
<comment type="caution">
    <text evidence="1">The sequence shown here is derived from an EMBL/GenBank/DDBJ whole genome shotgun (WGS) entry which is preliminary data.</text>
</comment>
<dbReference type="EMBL" id="CYRY02038568">
    <property type="protein sequence ID" value="VCX30587.1"/>
    <property type="molecule type" value="Genomic_DNA"/>
</dbReference>